<proteinExistence type="predicted"/>
<evidence type="ECO:0000313" key="3">
    <source>
        <dbReference type="EMBL" id="CAB4922866.1"/>
    </source>
</evidence>
<dbReference type="Pfam" id="PF02225">
    <property type="entry name" value="PA"/>
    <property type="match status" value="1"/>
</dbReference>
<evidence type="ECO:0000259" key="2">
    <source>
        <dbReference type="Pfam" id="PF04389"/>
    </source>
</evidence>
<dbReference type="Gene3D" id="3.40.630.10">
    <property type="entry name" value="Zn peptidases"/>
    <property type="match status" value="2"/>
</dbReference>
<dbReference type="Gene3D" id="3.50.30.30">
    <property type="match status" value="1"/>
</dbReference>
<dbReference type="AlphaFoldDB" id="A0A6J7HVJ2"/>
<dbReference type="Pfam" id="PF04389">
    <property type="entry name" value="Peptidase_M28"/>
    <property type="match status" value="1"/>
</dbReference>
<dbReference type="InterPro" id="IPR045175">
    <property type="entry name" value="M28_fam"/>
</dbReference>
<accession>A0A6J7HVJ2</accession>
<dbReference type="InterPro" id="IPR046450">
    <property type="entry name" value="PA_dom_sf"/>
</dbReference>
<dbReference type="EMBL" id="CAFBMQ010000252">
    <property type="protein sequence ID" value="CAB4922866.1"/>
    <property type="molecule type" value="Genomic_DNA"/>
</dbReference>
<name>A0A6J7HVJ2_9ZZZZ</name>
<dbReference type="SUPFAM" id="SSF52025">
    <property type="entry name" value="PA domain"/>
    <property type="match status" value="1"/>
</dbReference>
<feature type="domain" description="PA" evidence="1">
    <location>
        <begin position="150"/>
        <end position="234"/>
    </location>
</feature>
<reference evidence="3" key="1">
    <citation type="submission" date="2020-05" db="EMBL/GenBank/DDBJ databases">
        <authorList>
            <person name="Chiriac C."/>
            <person name="Salcher M."/>
            <person name="Ghai R."/>
            <person name="Kavagutti S V."/>
        </authorList>
    </citation>
    <scope>NUCLEOTIDE SEQUENCE</scope>
</reference>
<feature type="domain" description="Peptidase M28" evidence="2">
    <location>
        <begin position="258"/>
        <end position="475"/>
    </location>
</feature>
<protein>
    <submittedName>
        <fullName evidence="3">Unannotated protein</fullName>
    </submittedName>
</protein>
<dbReference type="GO" id="GO:0006508">
    <property type="term" value="P:proteolysis"/>
    <property type="evidence" value="ECO:0007669"/>
    <property type="project" value="InterPro"/>
</dbReference>
<dbReference type="PROSITE" id="PS51318">
    <property type="entry name" value="TAT"/>
    <property type="match status" value="1"/>
</dbReference>
<organism evidence="3">
    <name type="scientific">freshwater metagenome</name>
    <dbReference type="NCBI Taxonomy" id="449393"/>
    <lineage>
        <taxon>unclassified sequences</taxon>
        <taxon>metagenomes</taxon>
        <taxon>ecological metagenomes</taxon>
    </lineage>
</organism>
<gene>
    <name evidence="3" type="ORF">UFOPK3609_01492</name>
</gene>
<dbReference type="SUPFAM" id="SSF53187">
    <property type="entry name" value="Zn-dependent exopeptidases"/>
    <property type="match status" value="1"/>
</dbReference>
<evidence type="ECO:0000259" key="1">
    <source>
        <dbReference type="Pfam" id="PF02225"/>
    </source>
</evidence>
<dbReference type="PANTHER" id="PTHR12147:SF26">
    <property type="entry name" value="PEPTIDASE M28 DOMAIN-CONTAINING PROTEIN"/>
    <property type="match status" value="1"/>
</dbReference>
<sequence>MTSERPDRPGRRRLLAAGAAGALAVSGAVLVATPAAAAPSTNGCQNRVNASVDKLLTCVTPAGVTEHLANLQAIADGNDGNRASTTSGYTASVEYVRDTLEASGYEVSVTDFTYEEVSYAGSFTRDAPTAAVYAAGTDYVPIDGSADATVTGAVTPVDPGTTSGCEATDFAGFTSGTVALVDRGSCNFSVKVANAVAAGATGVVVANNTAGLANVTLGGPVTVPVVLATQDVGNGLRAAGTTVSLDVQVVTETNVSQNVTAELPGRSSDGVVVVGGHLDSVPEGPGINDNGSGSATILEVAQNLANTRLAHPVRFAFWGAEELGLLGSQAYVDSLTDEELDRIGSYLNFDMLGSPNFANFVYDSDGSSFPAPEGYVSPESAAIEQTFEDFYDSRGIAYEDTEFDGRSDYQAFADAGIPSGGLFSGAEGIKTPEQAAAYGGTAGQPYDACYHQACDDLDNISQVALDQNSDAVAYAVLVTAQG</sequence>
<dbReference type="GO" id="GO:0008235">
    <property type="term" value="F:metalloexopeptidase activity"/>
    <property type="evidence" value="ECO:0007669"/>
    <property type="project" value="InterPro"/>
</dbReference>
<dbReference type="PANTHER" id="PTHR12147">
    <property type="entry name" value="METALLOPEPTIDASE M28 FAMILY MEMBER"/>
    <property type="match status" value="1"/>
</dbReference>
<dbReference type="InterPro" id="IPR006311">
    <property type="entry name" value="TAT_signal"/>
</dbReference>
<dbReference type="InterPro" id="IPR003137">
    <property type="entry name" value="PA_domain"/>
</dbReference>
<dbReference type="InterPro" id="IPR007484">
    <property type="entry name" value="Peptidase_M28"/>
</dbReference>